<evidence type="ECO:0008006" key="4">
    <source>
        <dbReference type="Google" id="ProtNLM"/>
    </source>
</evidence>
<keyword evidence="3" id="KW-1185">Reference proteome</keyword>
<dbReference type="PANTHER" id="PTHR38926:SF5">
    <property type="entry name" value="F-BOX AND LEUCINE-RICH REPEAT PROTEIN 6"/>
    <property type="match status" value="1"/>
</dbReference>
<name>A0A9W9A534_9AGAR</name>
<dbReference type="AlphaFoldDB" id="A0A9W9A534"/>
<evidence type="ECO:0000256" key="1">
    <source>
        <dbReference type="SAM" id="Coils"/>
    </source>
</evidence>
<keyword evidence="1" id="KW-0175">Coiled coil</keyword>
<dbReference type="PANTHER" id="PTHR38926">
    <property type="entry name" value="F-BOX DOMAIN CONTAINING PROTEIN, EXPRESSED"/>
    <property type="match status" value="1"/>
</dbReference>
<sequence length="512" mass="57861">MVEQPFDHLLTSNYSADDSEIPDIRFALVDAQDRLRSLEEKLAELELSEIEGDLQSLNERAHERDDIIAQLLLCDEQRAHITKLQSTLSPLRRFPFEILSLVFSFALSNSQKGVSMNPSSVFWGISQVCRLWREVACEGMPHVWSSIEIDCVGMNGQNPTSTLLELALRRSGTRPLSIRFYFSHKDKLGVLSESEKACLDLLAIQSFRWKEVELQYISIAALDGLSVAVKGRIPLLRRLVVENVPVSLAADTPSTAEAFQVAPQLRHFSLSGFFRPSRFYLPWSQLDSYSGSFRDFHDFLFVLESAGNLNTCDVFWRNYHPGLMFDHLNMRTMRIHGELMGLSRLRLPYLQKLALDDLLIRDLGTVSAFLRRTPSVTSLEVYVPYDMGVANSIDLLSEFMDACSNVTSLVLMGEFDMRSLCSLLNTSKSGQVVMPRLQHLSLFVLSTTNSELANILGVMVESRTRTSQRSLDNEYDHLSSLTLHALREPSVILECLKPLEETFGLSVIVKLV</sequence>
<gene>
    <name evidence="2" type="ORF">J3R30DRAFT_705496</name>
</gene>
<organism evidence="2 3">
    <name type="scientific">Lentinula aciculospora</name>
    <dbReference type="NCBI Taxonomy" id="153920"/>
    <lineage>
        <taxon>Eukaryota</taxon>
        <taxon>Fungi</taxon>
        <taxon>Dikarya</taxon>
        <taxon>Basidiomycota</taxon>
        <taxon>Agaricomycotina</taxon>
        <taxon>Agaricomycetes</taxon>
        <taxon>Agaricomycetidae</taxon>
        <taxon>Agaricales</taxon>
        <taxon>Marasmiineae</taxon>
        <taxon>Omphalotaceae</taxon>
        <taxon>Lentinula</taxon>
    </lineage>
</organism>
<evidence type="ECO:0000313" key="3">
    <source>
        <dbReference type="Proteomes" id="UP001150266"/>
    </source>
</evidence>
<feature type="coiled-coil region" evidence="1">
    <location>
        <begin position="28"/>
        <end position="60"/>
    </location>
</feature>
<evidence type="ECO:0000313" key="2">
    <source>
        <dbReference type="EMBL" id="KAJ4473665.1"/>
    </source>
</evidence>
<proteinExistence type="predicted"/>
<accession>A0A9W9A534</accession>
<comment type="caution">
    <text evidence="2">The sequence shown here is derived from an EMBL/GenBank/DDBJ whole genome shotgun (WGS) entry which is preliminary data.</text>
</comment>
<dbReference type="OrthoDB" id="2898559at2759"/>
<dbReference type="Proteomes" id="UP001150266">
    <property type="component" value="Unassembled WGS sequence"/>
</dbReference>
<protein>
    <recommendedName>
        <fullName evidence="4">F-box domain-containing protein</fullName>
    </recommendedName>
</protein>
<dbReference type="EMBL" id="JAOTPV010000017">
    <property type="protein sequence ID" value="KAJ4473665.1"/>
    <property type="molecule type" value="Genomic_DNA"/>
</dbReference>
<reference evidence="2" key="1">
    <citation type="submission" date="2022-08" db="EMBL/GenBank/DDBJ databases">
        <title>A Global Phylogenomic Analysis of the Shiitake Genus Lentinula.</title>
        <authorList>
            <consortium name="DOE Joint Genome Institute"/>
            <person name="Sierra-Patev S."/>
            <person name="Min B."/>
            <person name="Naranjo-Ortiz M."/>
            <person name="Looney B."/>
            <person name="Konkel Z."/>
            <person name="Slot J.C."/>
            <person name="Sakamoto Y."/>
            <person name="Steenwyk J.L."/>
            <person name="Rokas A."/>
            <person name="Carro J."/>
            <person name="Camarero S."/>
            <person name="Ferreira P."/>
            <person name="Molpeceres G."/>
            <person name="Ruiz-Duenas F.J."/>
            <person name="Serrano A."/>
            <person name="Henrissat B."/>
            <person name="Drula E."/>
            <person name="Hughes K.W."/>
            <person name="Mata J.L."/>
            <person name="Ishikawa N.K."/>
            <person name="Vargas-Isla R."/>
            <person name="Ushijima S."/>
            <person name="Smith C.A."/>
            <person name="Ahrendt S."/>
            <person name="Andreopoulos W."/>
            <person name="He G."/>
            <person name="Labutti K."/>
            <person name="Lipzen A."/>
            <person name="Ng V."/>
            <person name="Riley R."/>
            <person name="Sandor L."/>
            <person name="Barry K."/>
            <person name="Martinez A.T."/>
            <person name="Xiao Y."/>
            <person name="Gibbons J.G."/>
            <person name="Terashima K."/>
            <person name="Grigoriev I.V."/>
            <person name="Hibbett D.S."/>
        </authorList>
    </citation>
    <scope>NUCLEOTIDE SEQUENCE</scope>
    <source>
        <strain evidence="2">JLM2183</strain>
    </source>
</reference>